<dbReference type="OrthoDB" id="545141at2759"/>
<dbReference type="AlphaFoldDB" id="A0A2J8A033"/>
<reference evidence="2 3" key="1">
    <citation type="journal article" date="2017" name="Mol. Biol. Evol.">
        <title>The 4-celled Tetrabaena socialis nuclear genome reveals the essential components for genetic control of cell number at the origin of multicellularity in the volvocine lineage.</title>
        <authorList>
            <person name="Featherston J."/>
            <person name="Arakaki Y."/>
            <person name="Hanschen E.R."/>
            <person name="Ferris P.J."/>
            <person name="Michod R.E."/>
            <person name="Olson B.J.S.C."/>
            <person name="Nozaki H."/>
            <person name="Durand P.M."/>
        </authorList>
    </citation>
    <scope>NUCLEOTIDE SEQUENCE [LARGE SCALE GENOMIC DNA]</scope>
    <source>
        <strain evidence="2 3">NIES-571</strain>
    </source>
</reference>
<feature type="compositionally biased region" description="Basic and acidic residues" evidence="1">
    <location>
        <begin position="21"/>
        <end position="33"/>
    </location>
</feature>
<evidence type="ECO:0000256" key="1">
    <source>
        <dbReference type="SAM" id="MobiDB-lite"/>
    </source>
</evidence>
<dbReference type="EMBL" id="PGGS01000274">
    <property type="protein sequence ID" value="PNH05883.1"/>
    <property type="molecule type" value="Genomic_DNA"/>
</dbReference>
<proteinExistence type="predicted"/>
<protein>
    <submittedName>
        <fullName evidence="2">Uncharacterized protein</fullName>
    </submittedName>
</protein>
<organism evidence="2 3">
    <name type="scientific">Tetrabaena socialis</name>
    <dbReference type="NCBI Taxonomy" id="47790"/>
    <lineage>
        <taxon>Eukaryota</taxon>
        <taxon>Viridiplantae</taxon>
        <taxon>Chlorophyta</taxon>
        <taxon>core chlorophytes</taxon>
        <taxon>Chlorophyceae</taxon>
        <taxon>CS clade</taxon>
        <taxon>Chlamydomonadales</taxon>
        <taxon>Tetrabaenaceae</taxon>
        <taxon>Tetrabaena</taxon>
    </lineage>
</organism>
<keyword evidence="3" id="KW-1185">Reference proteome</keyword>
<accession>A0A2J8A033</accession>
<evidence type="ECO:0000313" key="2">
    <source>
        <dbReference type="EMBL" id="PNH05883.1"/>
    </source>
</evidence>
<dbReference type="Proteomes" id="UP000236333">
    <property type="component" value="Unassembled WGS sequence"/>
</dbReference>
<gene>
    <name evidence="2" type="ORF">TSOC_007820</name>
</gene>
<evidence type="ECO:0000313" key="3">
    <source>
        <dbReference type="Proteomes" id="UP000236333"/>
    </source>
</evidence>
<feature type="region of interest" description="Disordered" evidence="1">
    <location>
        <begin position="1"/>
        <end position="46"/>
    </location>
</feature>
<feature type="compositionally biased region" description="Basic and acidic residues" evidence="1">
    <location>
        <begin position="81"/>
        <end position="91"/>
    </location>
</feature>
<feature type="region of interest" description="Disordered" evidence="1">
    <location>
        <begin position="65"/>
        <end position="101"/>
    </location>
</feature>
<name>A0A2J8A033_9CHLO</name>
<comment type="caution">
    <text evidence="2">The sequence shown here is derived from an EMBL/GenBank/DDBJ whole genome shotgun (WGS) entry which is preliminary data.</text>
</comment>
<sequence length="101" mass="10806">MSDSSESLAGAVRHSPPVLDAQDRTPPHGERVKRSPQSDAVSPNVELVDMSTEEMREHGLAERVAADKPVLDEQGSTPYHTTDKAGVHDLTAELQGGGHRA</sequence>